<dbReference type="PIRSF" id="PIRSF038133">
    <property type="entry name" value="HAT_Nua4_EAF3/MRG15"/>
    <property type="match status" value="1"/>
</dbReference>
<dbReference type="Pfam" id="PF05712">
    <property type="entry name" value="MRG"/>
    <property type="match status" value="1"/>
</dbReference>
<dbReference type="InParanoid" id="W4JTE3"/>
<gene>
    <name evidence="10" type="ORF">HETIRDRAFT_430103</name>
</gene>
<dbReference type="SUPFAM" id="SSF54160">
    <property type="entry name" value="Chromo domain-like"/>
    <property type="match status" value="1"/>
</dbReference>
<evidence type="ECO:0000256" key="6">
    <source>
        <dbReference type="ARBA" id="ARBA00023163"/>
    </source>
</evidence>
<dbReference type="InterPro" id="IPR000953">
    <property type="entry name" value="Chromo/chromo_shadow_dom"/>
</dbReference>
<evidence type="ECO:0000256" key="4">
    <source>
        <dbReference type="ARBA" id="ARBA00022853"/>
    </source>
</evidence>
<protein>
    <recommendedName>
        <fullName evidence="3">Chromatin modification-related protein EAF3</fullName>
    </recommendedName>
</protein>
<keyword evidence="6" id="KW-0804">Transcription</keyword>
<keyword evidence="11" id="KW-1185">Reference proteome</keyword>
<keyword evidence="5" id="KW-0805">Transcription regulation</keyword>
<dbReference type="PANTHER" id="PTHR10880:SF15">
    <property type="entry name" value="MSL COMPLEX SUBUNIT 3"/>
    <property type="match status" value="1"/>
</dbReference>
<dbReference type="InterPro" id="IPR026541">
    <property type="entry name" value="MRG_dom"/>
</dbReference>
<evidence type="ECO:0000256" key="3">
    <source>
        <dbReference type="ARBA" id="ARBA00018505"/>
    </source>
</evidence>
<evidence type="ECO:0000313" key="11">
    <source>
        <dbReference type="Proteomes" id="UP000030671"/>
    </source>
</evidence>
<proteinExistence type="inferred from homology"/>
<dbReference type="EMBL" id="KI925464">
    <property type="protein sequence ID" value="ETW76788.1"/>
    <property type="molecule type" value="Genomic_DNA"/>
</dbReference>
<evidence type="ECO:0000256" key="7">
    <source>
        <dbReference type="ARBA" id="ARBA00023242"/>
    </source>
</evidence>
<accession>W4JTE3</accession>
<comment type="subcellular location">
    <subcellularLocation>
        <location evidence="1">Nucleus</location>
    </subcellularLocation>
</comment>
<keyword evidence="7" id="KW-0539">Nucleus</keyword>
<sequence>MAGPSSSVYNVNEKVLCYHGPLIYEAKVLKVEHWDETTTKLGSVGPHYLVHYRGWKQTWDEWVPPQRLLKFNEVNIALQKSLIQSSKEIAAQSTNAKASATTKAQPVGRRKEGRGTKRGRDDDDGTRRPELRLVIPEILKVLLVDDWEAVTKNNQLVTLPRNPSVKDILTDFQNSVLASPAPQLRDPTTVLPTIIAGLQTYFDRALGANLLYCFERPQYADIRKRYVTGPTVQVGQEREMSAVYGAEHLLRMIVSLPQMVAGSTMDPESVALVRHYVTELMNYMIKERDQIFQTKYDSASLQYQNVSRS</sequence>
<evidence type="ECO:0000256" key="2">
    <source>
        <dbReference type="ARBA" id="ARBA00009093"/>
    </source>
</evidence>
<dbReference type="FunCoup" id="W4JTE3">
    <property type="interactions" value="416"/>
</dbReference>
<evidence type="ECO:0000256" key="8">
    <source>
        <dbReference type="SAM" id="MobiDB-lite"/>
    </source>
</evidence>
<evidence type="ECO:0000256" key="5">
    <source>
        <dbReference type="ARBA" id="ARBA00023015"/>
    </source>
</evidence>
<dbReference type="InterPro" id="IPR008676">
    <property type="entry name" value="MRG"/>
</dbReference>
<dbReference type="GO" id="GO:0006338">
    <property type="term" value="P:chromatin remodeling"/>
    <property type="evidence" value="ECO:0007669"/>
    <property type="project" value="UniProtKB-ARBA"/>
</dbReference>
<dbReference type="GO" id="GO:0032221">
    <property type="term" value="C:Rpd3S complex"/>
    <property type="evidence" value="ECO:0007669"/>
    <property type="project" value="TreeGrafter"/>
</dbReference>
<dbReference type="InterPro" id="IPR038217">
    <property type="entry name" value="MRG_C_sf"/>
</dbReference>
<evidence type="ECO:0000313" key="10">
    <source>
        <dbReference type="EMBL" id="ETW76788.1"/>
    </source>
</evidence>
<feature type="compositionally biased region" description="Low complexity" evidence="8">
    <location>
        <begin position="93"/>
        <end position="105"/>
    </location>
</feature>
<feature type="compositionally biased region" description="Basic and acidic residues" evidence="8">
    <location>
        <begin position="109"/>
        <end position="127"/>
    </location>
</feature>
<dbReference type="PROSITE" id="PS51640">
    <property type="entry name" value="MRG"/>
    <property type="match status" value="1"/>
</dbReference>
<dbReference type="GO" id="GO:0035267">
    <property type="term" value="C:NuA4 histone acetyltransferase complex"/>
    <property type="evidence" value="ECO:0007669"/>
    <property type="project" value="TreeGrafter"/>
</dbReference>
<dbReference type="HOGENOM" id="CLU_039566_1_1_1"/>
<dbReference type="Pfam" id="PF22732">
    <property type="entry name" value="MSL3_chromo-like"/>
    <property type="match status" value="1"/>
</dbReference>
<dbReference type="Proteomes" id="UP000030671">
    <property type="component" value="Unassembled WGS sequence"/>
</dbReference>
<comment type="similarity">
    <text evidence="2">Belongs to the MRG family.</text>
</comment>
<name>W4JTE3_HETIT</name>
<dbReference type="PANTHER" id="PTHR10880">
    <property type="entry name" value="MORTALITY FACTOR 4-LIKE PROTEIN"/>
    <property type="match status" value="1"/>
</dbReference>
<keyword evidence="4" id="KW-0156">Chromatin regulator</keyword>
<evidence type="ECO:0000259" key="9">
    <source>
        <dbReference type="SMART" id="SM00298"/>
    </source>
</evidence>
<feature type="region of interest" description="Disordered" evidence="8">
    <location>
        <begin position="93"/>
        <end position="127"/>
    </location>
</feature>
<dbReference type="GeneID" id="20674414"/>
<dbReference type="STRING" id="747525.W4JTE3"/>
<dbReference type="RefSeq" id="XP_009551659.1">
    <property type="nucleotide sequence ID" value="XM_009553364.1"/>
</dbReference>
<dbReference type="GO" id="GO:0006355">
    <property type="term" value="P:regulation of DNA-templated transcription"/>
    <property type="evidence" value="ECO:0007669"/>
    <property type="project" value="InterPro"/>
</dbReference>
<dbReference type="InterPro" id="IPR053820">
    <property type="entry name" value="MSL3_chromo-like"/>
</dbReference>
<reference evidence="10 11" key="1">
    <citation type="journal article" date="2012" name="New Phytol.">
        <title>Insight into trade-off between wood decay and parasitism from the genome of a fungal forest pathogen.</title>
        <authorList>
            <person name="Olson A."/>
            <person name="Aerts A."/>
            <person name="Asiegbu F."/>
            <person name="Belbahri L."/>
            <person name="Bouzid O."/>
            <person name="Broberg A."/>
            <person name="Canback B."/>
            <person name="Coutinho P.M."/>
            <person name="Cullen D."/>
            <person name="Dalman K."/>
            <person name="Deflorio G."/>
            <person name="van Diepen L.T."/>
            <person name="Dunand C."/>
            <person name="Duplessis S."/>
            <person name="Durling M."/>
            <person name="Gonthier P."/>
            <person name="Grimwood J."/>
            <person name="Fossdal C.G."/>
            <person name="Hansson D."/>
            <person name="Henrissat B."/>
            <person name="Hietala A."/>
            <person name="Himmelstrand K."/>
            <person name="Hoffmeister D."/>
            <person name="Hogberg N."/>
            <person name="James T.Y."/>
            <person name="Karlsson M."/>
            <person name="Kohler A."/>
            <person name="Kues U."/>
            <person name="Lee Y.H."/>
            <person name="Lin Y.C."/>
            <person name="Lind M."/>
            <person name="Lindquist E."/>
            <person name="Lombard V."/>
            <person name="Lucas S."/>
            <person name="Lunden K."/>
            <person name="Morin E."/>
            <person name="Murat C."/>
            <person name="Park J."/>
            <person name="Raffaello T."/>
            <person name="Rouze P."/>
            <person name="Salamov A."/>
            <person name="Schmutz J."/>
            <person name="Solheim H."/>
            <person name="Stahlberg J."/>
            <person name="Velez H."/>
            <person name="de Vries R.P."/>
            <person name="Wiebenga A."/>
            <person name="Woodward S."/>
            <person name="Yakovlev I."/>
            <person name="Garbelotto M."/>
            <person name="Martin F."/>
            <person name="Grigoriev I.V."/>
            <person name="Stenlid J."/>
        </authorList>
    </citation>
    <scope>NUCLEOTIDE SEQUENCE [LARGE SCALE GENOMIC DNA]</scope>
    <source>
        <strain evidence="10 11">TC 32-1</strain>
    </source>
</reference>
<dbReference type="Gene3D" id="2.30.30.140">
    <property type="match status" value="1"/>
</dbReference>
<dbReference type="eggNOG" id="KOG3001">
    <property type="taxonomic scope" value="Eukaryota"/>
</dbReference>
<dbReference type="KEGG" id="hir:HETIRDRAFT_430103"/>
<dbReference type="AlphaFoldDB" id="W4JTE3"/>
<feature type="domain" description="Chromo" evidence="9">
    <location>
        <begin position="23"/>
        <end position="84"/>
    </location>
</feature>
<dbReference type="SMART" id="SM00298">
    <property type="entry name" value="CHROMO"/>
    <property type="match status" value="1"/>
</dbReference>
<dbReference type="InterPro" id="IPR016197">
    <property type="entry name" value="Chromo-like_dom_sf"/>
</dbReference>
<evidence type="ECO:0000256" key="1">
    <source>
        <dbReference type="ARBA" id="ARBA00004123"/>
    </source>
</evidence>
<dbReference type="Gene3D" id="1.10.274.30">
    <property type="entry name" value="MRG domain"/>
    <property type="match status" value="1"/>
</dbReference>
<organism evidence="10 11">
    <name type="scientific">Heterobasidion irregulare (strain TC 32-1)</name>
    <dbReference type="NCBI Taxonomy" id="747525"/>
    <lineage>
        <taxon>Eukaryota</taxon>
        <taxon>Fungi</taxon>
        <taxon>Dikarya</taxon>
        <taxon>Basidiomycota</taxon>
        <taxon>Agaricomycotina</taxon>
        <taxon>Agaricomycetes</taxon>
        <taxon>Russulales</taxon>
        <taxon>Bondarzewiaceae</taxon>
        <taxon>Heterobasidion</taxon>
        <taxon>Heterobasidion annosum species complex</taxon>
    </lineage>
</organism>
<dbReference type="OrthoDB" id="124855at2759"/>